<dbReference type="InterPro" id="IPR015943">
    <property type="entry name" value="WD40/YVTN_repeat-like_dom_sf"/>
</dbReference>
<dbReference type="InterPro" id="IPR011047">
    <property type="entry name" value="Quinoprotein_ADH-like_sf"/>
</dbReference>
<dbReference type="PROSITE" id="PS51257">
    <property type="entry name" value="PROKAR_LIPOPROTEIN"/>
    <property type="match status" value="1"/>
</dbReference>
<reference evidence="1" key="1">
    <citation type="submission" date="2022-03" db="EMBL/GenBank/DDBJ databases">
        <title>De novo assembled genomes of Belliella spp. (Cyclobacteriaceae) strains.</title>
        <authorList>
            <person name="Szabo A."/>
            <person name="Korponai K."/>
            <person name="Felfoldi T."/>
        </authorList>
    </citation>
    <scope>NUCLEOTIDE SEQUENCE</scope>
    <source>
        <strain evidence="1">DSM 111903</strain>
    </source>
</reference>
<dbReference type="Proteomes" id="UP001165430">
    <property type="component" value="Unassembled WGS sequence"/>
</dbReference>
<accession>A0ABS9VAC6</accession>
<evidence type="ECO:0000313" key="2">
    <source>
        <dbReference type="Proteomes" id="UP001165430"/>
    </source>
</evidence>
<dbReference type="EMBL" id="JAKZGO010000004">
    <property type="protein sequence ID" value="MCH7413199.1"/>
    <property type="molecule type" value="Genomic_DNA"/>
</dbReference>
<evidence type="ECO:0000313" key="1">
    <source>
        <dbReference type="EMBL" id="MCH7413199.1"/>
    </source>
</evidence>
<dbReference type="Gene3D" id="2.130.10.10">
    <property type="entry name" value="YVTN repeat-like/Quinoprotein amine dehydrogenase"/>
    <property type="match status" value="1"/>
</dbReference>
<protein>
    <submittedName>
        <fullName evidence="1">Uncharacterized protein</fullName>
    </submittedName>
</protein>
<name>A0ABS9VAC6_9BACT</name>
<organism evidence="1 2">
    <name type="scientific">Belliella alkalica</name>
    <dbReference type="NCBI Taxonomy" id="1730871"/>
    <lineage>
        <taxon>Bacteria</taxon>
        <taxon>Pseudomonadati</taxon>
        <taxon>Bacteroidota</taxon>
        <taxon>Cytophagia</taxon>
        <taxon>Cytophagales</taxon>
        <taxon>Cyclobacteriaceae</taxon>
        <taxon>Belliella</taxon>
    </lineage>
</organism>
<sequence length="420" mass="45334">MKKYFAFASALLFASMIGCQEKEDPILEEPKFEETESEWIRLASWNESSRISLITPVSGDIAQPDLSAFQSTSANYVSSTGRYIVSIERADGNVRFFDTGIENHDDHGHAYAPKWLSSNAAAPLPTHFSSTNGNIIIFNDGDGTVTFVREANMEVPSFTPTVIANIGNGVHHGAASWLKGNKLAVTFKDEGTAGALPQRVKIINTTGQVLYEKEGVSVTGIHGDASNGDYVVFGGTEGVILASSDNQISLIPNPSPLESTSGNWMGTIKANDNVNKFYGYARNHGVFEIDPAAGTIKPTFLSNNIKTYLLSADGGHLIVQTNDNVVKVFDTTSGNELASKTVTVAENVNAGARKGADELEHYRMMSEGNPVLTASENYLYVLEADKTKIHVRNLKTLNTVAVMDAPSGISNIMRVGFQVK</sequence>
<dbReference type="SUPFAM" id="SSF50998">
    <property type="entry name" value="Quinoprotein alcohol dehydrogenase-like"/>
    <property type="match status" value="1"/>
</dbReference>
<gene>
    <name evidence="1" type="ORF">MM213_06870</name>
</gene>
<keyword evidence="2" id="KW-1185">Reference proteome</keyword>
<comment type="caution">
    <text evidence="1">The sequence shown here is derived from an EMBL/GenBank/DDBJ whole genome shotgun (WGS) entry which is preliminary data.</text>
</comment>
<proteinExistence type="predicted"/>
<dbReference type="RefSeq" id="WP_241410749.1">
    <property type="nucleotide sequence ID" value="NZ_JAKZGO010000004.1"/>
</dbReference>